<reference evidence="1" key="1">
    <citation type="journal article" date="2015" name="Nature">
        <title>Complex archaea that bridge the gap between prokaryotes and eukaryotes.</title>
        <authorList>
            <person name="Spang A."/>
            <person name="Saw J.H."/>
            <person name="Jorgensen S.L."/>
            <person name="Zaremba-Niedzwiedzka K."/>
            <person name="Martijn J."/>
            <person name="Lind A.E."/>
            <person name="van Eijk R."/>
            <person name="Schleper C."/>
            <person name="Guy L."/>
            <person name="Ettema T.J."/>
        </authorList>
    </citation>
    <scope>NUCLEOTIDE SEQUENCE</scope>
</reference>
<dbReference type="EMBL" id="LAZR01004269">
    <property type="protein sequence ID" value="KKN10169.1"/>
    <property type="molecule type" value="Genomic_DNA"/>
</dbReference>
<dbReference type="AlphaFoldDB" id="A0A0F9MWQ5"/>
<proteinExistence type="predicted"/>
<organism evidence="1">
    <name type="scientific">marine sediment metagenome</name>
    <dbReference type="NCBI Taxonomy" id="412755"/>
    <lineage>
        <taxon>unclassified sequences</taxon>
        <taxon>metagenomes</taxon>
        <taxon>ecological metagenomes</taxon>
    </lineage>
</organism>
<gene>
    <name evidence="1" type="ORF">LCGC14_1039170</name>
</gene>
<protein>
    <submittedName>
        <fullName evidence="1">Uncharacterized protein</fullName>
    </submittedName>
</protein>
<comment type="caution">
    <text evidence="1">The sequence shown here is derived from an EMBL/GenBank/DDBJ whole genome shotgun (WGS) entry which is preliminary data.</text>
</comment>
<accession>A0A0F9MWQ5</accession>
<evidence type="ECO:0000313" key="1">
    <source>
        <dbReference type="EMBL" id="KKN10169.1"/>
    </source>
</evidence>
<sequence>MFNNVHIIAVAPTSDDISEWDVRTVEGGEFIGVIEKVEGPEGIDELASYWFTDTFGHQEEFDSIYDARDYAEQSINPVTVN</sequence>
<name>A0A0F9MWQ5_9ZZZZ</name>